<evidence type="ECO:0000256" key="13">
    <source>
        <dbReference type="ARBA" id="ARBA00047659"/>
    </source>
</evidence>
<dbReference type="AlphaFoldDB" id="A0A1H2Q1W0"/>
<evidence type="ECO:0000256" key="8">
    <source>
        <dbReference type="ARBA" id="ARBA00023098"/>
    </source>
</evidence>
<dbReference type="PIRSF" id="PIRSF000447">
    <property type="entry name" value="KAS_II"/>
    <property type="match status" value="1"/>
</dbReference>
<dbReference type="OrthoDB" id="9808669at2"/>
<dbReference type="EMBL" id="FNNQ01000001">
    <property type="protein sequence ID" value="SDW01146.1"/>
    <property type="molecule type" value="Genomic_DNA"/>
</dbReference>
<gene>
    <name evidence="18" type="ORF">SAMN05444487_10172</name>
</gene>
<evidence type="ECO:0000256" key="1">
    <source>
        <dbReference type="ARBA" id="ARBA00005194"/>
    </source>
</evidence>
<protein>
    <recommendedName>
        <fullName evidence="4 14">3-oxoacyl-[acyl-carrier-protein] synthase 2</fullName>
        <ecNumber evidence="3 14">2.3.1.179</ecNumber>
    </recommendedName>
</protein>
<evidence type="ECO:0000313" key="18">
    <source>
        <dbReference type="EMBL" id="SDW01146.1"/>
    </source>
</evidence>
<dbReference type="Proteomes" id="UP000198534">
    <property type="component" value="Unassembled WGS sequence"/>
</dbReference>
<evidence type="ECO:0000313" key="19">
    <source>
        <dbReference type="Proteomes" id="UP000198534"/>
    </source>
</evidence>
<keyword evidence="8" id="KW-0443">Lipid metabolism</keyword>
<dbReference type="InterPro" id="IPR016039">
    <property type="entry name" value="Thiolase-like"/>
</dbReference>
<dbReference type="SUPFAM" id="SSF53901">
    <property type="entry name" value="Thiolase-like"/>
    <property type="match status" value="2"/>
</dbReference>
<sequence length="415" mass="43764">MAKRVVITGMGVISPIGSDVPTFWNNVITGQSGIGPVTRFDTSDYPTKIAGEVNDFDPANYMDKKEARRMDRFVQFAVAASKDALTHADLEDLSSLDPNRVGVYIGSGIGGISTLEEEHRKLLEKGPRRVSPFFIPMMIPNMAAGQVSIFLGAKGPNSAAISACATGTNAVGDATKILERGEADVMIAGGTEATITPMAFAGFCSAKAMSTHNDEPQKASRPFDKERDGFVMGEGAGILILETLDHALSRGAKIYAEVVGYGMTGDAHHLTAPAPEGEGAGRAMKSALASAGLSPEDIGYINAHGTSTDLNDKFETMAIKSIFGDHAYQLAISSTKSMHGHMLGATGGIEAIITALALKEGILPPTINYEHPDPECDLDYIANESRKVQVRAALSNSLGFGGHNATLALKAYEES</sequence>
<organism evidence="18 19">
    <name type="scientific">Marininema mesophilum</name>
    <dbReference type="NCBI Taxonomy" id="1048340"/>
    <lineage>
        <taxon>Bacteria</taxon>
        <taxon>Bacillati</taxon>
        <taxon>Bacillota</taxon>
        <taxon>Bacilli</taxon>
        <taxon>Bacillales</taxon>
        <taxon>Thermoactinomycetaceae</taxon>
        <taxon>Marininema</taxon>
    </lineage>
</organism>
<evidence type="ECO:0000256" key="7">
    <source>
        <dbReference type="ARBA" id="ARBA00022832"/>
    </source>
</evidence>
<evidence type="ECO:0000256" key="6">
    <source>
        <dbReference type="ARBA" id="ARBA00022679"/>
    </source>
</evidence>
<dbReference type="InterPro" id="IPR000794">
    <property type="entry name" value="Beta-ketoacyl_synthase"/>
</dbReference>
<dbReference type="SMART" id="SM00825">
    <property type="entry name" value="PKS_KS"/>
    <property type="match status" value="1"/>
</dbReference>
<evidence type="ECO:0000256" key="3">
    <source>
        <dbReference type="ARBA" id="ARBA00012356"/>
    </source>
</evidence>
<evidence type="ECO:0000256" key="12">
    <source>
        <dbReference type="ARBA" id="ARBA00047318"/>
    </source>
</evidence>
<dbReference type="Pfam" id="PF00109">
    <property type="entry name" value="ketoacyl-synt"/>
    <property type="match status" value="1"/>
</dbReference>
<evidence type="ECO:0000256" key="2">
    <source>
        <dbReference type="ARBA" id="ARBA00008467"/>
    </source>
</evidence>
<evidence type="ECO:0000259" key="17">
    <source>
        <dbReference type="PROSITE" id="PS52004"/>
    </source>
</evidence>
<dbReference type="InterPro" id="IPR014030">
    <property type="entry name" value="Ketoacyl_synth_N"/>
</dbReference>
<evidence type="ECO:0000256" key="14">
    <source>
        <dbReference type="PIRNR" id="PIRNR000447"/>
    </source>
</evidence>
<keyword evidence="6 14" id="KW-0808">Transferase</keyword>
<dbReference type="InterPro" id="IPR018201">
    <property type="entry name" value="Ketoacyl_synth_AS"/>
</dbReference>
<evidence type="ECO:0000256" key="10">
    <source>
        <dbReference type="ARBA" id="ARBA00023315"/>
    </source>
</evidence>
<dbReference type="PROSITE" id="PS00606">
    <property type="entry name" value="KS3_1"/>
    <property type="match status" value="1"/>
</dbReference>
<dbReference type="GO" id="GO:0005829">
    <property type="term" value="C:cytosol"/>
    <property type="evidence" value="ECO:0007669"/>
    <property type="project" value="TreeGrafter"/>
</dbReference>
<evidence type="ECO:0000256" key="15">
    <source>
        <dbReference type="PIRSR" id="PIRSR000447-1"/>
    </source>
</evidence>
<dbReference type="PANTHER" id="PTHR11712">
    <property type="entry name" value="POLYKETIDE SYNTHASE-RELATED"/>
    <property type="match status" value="1"/>
</dbReference>
<comment type="catalytic activity">
    <reaction evidence="12 14">
        <text>(9Z)-hexadecenoyl-[ACP] + malonyl-[ACP] + H(+) = 3-oxo-(11Z)-octadecenoyl-[ACP] + holo-[ACP] + CO2</text>
        <dbReference type="Rhea" id="RHEA:55040"/>
        <dbReference type="Rhea" id="RHEA-COMP:9623"/>
        <dbReference type="Rhea" id="RHEA-COMP:9685"/>
        <dbReference type="Rhea" id="RHEA-COMP:10800"/>
        <dbReference type="Rhea" id="RHEA-COMP:14074"/>
        <dbReference type="ChEBI" id="CHEBI:15378"/>
        <dbReference type="ChEBI" id="CHEBI:16526"/>
        <dbReference type="ChEBI" id="CHEBI:64479"/>
        <dbReference type="ChEBI" id="CHEBI:78449"/>
        <dbReference type="ChEBI" id="CHEBI:83989"/>
        <dbReference type="ChEBI" id="CHEBI:138538"/>
        <dbReference type="EC" id="2.3.1.179"/>
    </reaction>
</comment>
<dbReference type="InterPro" id="IPR017568">
    <property type="entry name" value="3-oxoacyl-ACP_synth-2"/>
</dbReference>
<keyword evidence="10 14" id="KW-0012">Acyltransferase</keyword>
<keyword evidence="19" id="KW-1185">Reference proteome</keyword>
<keyword evidence="7" id="KW-0276">Fatty acid metabolism</keyword>
<evidence type="ECO:0000256" key="16">
    <source>
        <dbReference type="RuleBase" id="RU003694"/>
    </source>
</evidence>
<dbReference type="PANTHER" id="PTHR11712:SF336">
    <property type="entry name" value="3-OXOACYL-[ACYL-CARRIER-PROTEIN] SYNTHASE, MITOCHONDRIAL"/>
    <property type="match status" value="1"/>
</dbReference>
<feature type="domain" description="Ketosynthase family 3 (KS3)" evidence="17">
    <location>
        <begin position="2"/>
        <end position="411"/>
    </location>
</feature>
<dbReference type="RefSeq" id="WP_091734555.1">
    <property type="nucleotide sequence ID" value="NZ_FNNQ01000001.1"/>
</dbReference>
<name>A0A1H2Q1W0_9BACL</name>
<comment type="function">
    <text evidence="11 14">Involved in the type II fatty acid elongation cycle. Catalyzes the elongation of a wide range of acyl-ACP by the addition of two carbons from malonyl-ACP to an acyl acceptor. Can efficiently catalyze the conversion of palmitoleoyl-ACP (cis-hexadec-9-enoyl-ACP) to cis-vaccenoyl-ACP (cis-octadec-11-enoyl-ACP), an essential step in the thermal regulation of fatty acid composition.</text>
</comment>
<dbReference type="FunFam" id="3.40.47.10:FF:000009">
    <property type="entry name" value="3-oxoacyl-[acyl-carrier-protein] synthase 2"/>
    <property type="match status" value="1"/>
</dbReference>
<dbReference type="EC" id="2.3.1.179" evidence="3 14"/>
<evidence type="ECO:0000256" key="4">
    <source>
        <dbReference type="ARBA" id="ARBA00014657"/>
    </source>
</evidence>
<dbReference type="Pfam" id="PF02801">
    <property type="entry name" value="Ketoacyl-synt_C"/>
    <property type="match status" value="1"/>
</dbReference>
<feature type="active site" description="For beta-ketoacyl synthase activity" evidence="15">
    <location>
        <position position="164"/>
    </location>
</feature>
<dbReference type="NCBIfam" id="NF005589">
    <property type="entry name" value="PRK07314.1"/>
    <property type="match status" value="1"/>
</dbReference>
<dbReference type="GO" id="GO:0006633">
    <property type="term" value="P:fatty acid biosynthetic process"/>
    <property type="evidence" value="ECO:0007669"/>
    <property type="project" value="UniProtKB-UniRule"/>
</dbReference>
<dbReference type="UniPathway" id="UPA00094"/>
<keyword evidence="9 14" id="KW-0275">Fatty acid biosynthesis</keyword>
<dbReference type="InterPro" id="IPR014031">
    <property type="entry name" value="Ketoacyl_synth_C"/>
</dbReference>
<dbReference type="GO" id="GO:0004315">
    <property type="term" value="F:3-oxoacyl-[acyl-carrier-protein] synthase activity"/>
    <property type="evidence" value="ECO:0007669"/>
    <property type="project" value="UniProtKB-UniRule"/>
</dbReference>
<proteinExistence type="inferred from homology"/>
<dbReference type="PROSITE" id="PS52004">
    <property type="entry name" value="KS3_2"/>
    <property type="match status" value="1"/>
</dbReference>
<accession>A0A1H2Q1W0</accession>
<dbReference type="STRING" id="1048340.SAMN05444487_10172"/>
<comment type="pathway">
    <text evidence="1 14">Lipid metabolism; fatty acid biosynthesis.</text>
</comment>
<reference evidence="18 19" key="1">
    <citation type="submission" date="2016-10" db="EMBL/GenBank/DDBJ databases">
        <authorList>
            <person name="de Groot N.N."/>
        </authorList>
    </citation>
    <scope>NUCLEOTIDE SEQUENCE [LARGE SCALE GENOMIC DNA]</scope>
    <source>
        <strain evidence="18 19">DSM 45610</strain>
    </source>
</reference>
<dbReference type="InterPro" id="IPR020841">
    <property type="entry name" value="PKS_Beta-ketoAc_synthase_dom"/>
</dbReference>
<dbReference type="CDD" id="cd00834">
    <property type="entry name" value="KAS_I_II"/>
    <property type="match status" value="1"/>
</dbReference>
<evidence type="ECO:0000256" key="11">
    <source>
        <dbReference type="ARBA" id="ARBA00024006"/>
    </source>
</evidence>
<comment type="catalytic activity">
    <reaction evidence="13 14">
        <text>a fatty acyl-[ACP] + malonyl-[ACP] + H(+) = a 3-oxoacyl-[ACP] + holo-[ACP] + CO2</text>
        <dbReference type="Rhea" id="RHEA:22836"/>
        <dbReference type="Rhea" id="RHEA-COMP:9623"/>
        <dbReference type="Rhea" id="RHEA-COMP:9685"/>
        <dbReference type="Rhea" id="RHEA-COMP:9916"/>
        <dbReference type="Rhea" id="RHEA-COMP:14125"/>
        <dbReference type="ChEBI" id="CHEBI:15378"/>
        <dbReference type="ChEBI" id="CHEBI:16526"/>
        <dbReference type="ChEBI" id="CHEBI:64479"/>
        <dbReference type="ChEBI" id="CHEBI:78449"/>
        <dbReference type="ChEBI" id="CHEBI:78776"/>
        <dbReference type="ChEBI" id="CHEBI:138651"/>
    </reaction>
</comment>
<dbReference type="NCBIfam" id="TIGR03150">
    <property type="entry name" value="fabF"/>
    <property type="match status" value="1"/>
</dbReference>
<evidence type="ECO:0000256" key="9">
    <source>
        <dbReference type="ARBA" id="ARBA00023160"/>
    </source>
</evidence>
<keyword evidence="5 14" id="KW-0444">Lipid biosynthesis</keyword>
<dbReference type="NCBIfam" id="NF004970">
    <property type="entry name" value="PRK06333.1"/>
    <property type="match status" value="1"/>
</dbReference>
<evidence type="ECO:0000256" key="5">
    <source>
        <dbReference type="ARBA" id="ARBA00022516"/>
    </source>
</evidence>
<comment type="similarity">
    <text evidence="2 14 16">Belongs to the thiolase-like superfamily. Beta-ketoacyl-ACP synthases family.</text>
</comment>
<dbReference type="Gene3D" id="3.40.47.10">
    <property type="match status" value="1"/>
</dbReference>